<keyword evidence="2" id="KW-1185">Reference proteome</keyword>
<proteinExistence type="predicted"/>
<dbReference type="Proteomes" id="UP000019486">
    <property type="component" value="Unassembled WGS sequence"/>
</dbReference>
<dbReference type="RefSeq" id="WP_037458453.1">
    <property type="nucleotide sequence ID" value="NZ_AVFL01000024.1"/>
</dbReference>
<dbReference type="EMBL" id="AVFL01000024">
    <property type="protein sequence ID" value="EWY37665.1"/>
    <property type="molecule type" value="Genomic_DNA"/>
</dbReference>
<protein>
    <submittedName>
        <fullName evidence="1">Uncharacterized protein</fullName>
    </submittedName>
</protein>
<dbReference type="STRING" id="1385369.N825_16570"/>
<comment type="caution">
    <text evidence="1">The sequence shown here is derived from an EMBL/GenBank/DDBJ whole genome shotgun (WGS) entry which is preliminary data.</text>
</comment>
<evidence type="ECO:0000313" key="1">
    <source>
        <dbReference type="EMBL" id="EWY37665.1"/>
    </source>
</evidence>
<name>W9GUV9_9PROT</name>
<gene>
    <name evidence="1" type="ORF">N825_16570</name>
</gene>
<organism evidence="1 2">
    <name type="scientific">Skermanella stibiiresistens SB22</name>
    <dbReference type="NCBI Taxonomy" id="1385369"/>
    <lineage>
        <taxon>Bacteria</taxon>
        <taxon>Pseudomonadati</taxon>
        <taxon>Pseudomonadota</taxon>
        <taxon>Alphaproteobacteria</taxon>
        <taxon>Rhodospirillales</taxon>
        <taxon>Azospirillaceae</taxon>
        <taxon>Skermanella</taxon>
    </lineage>
</organism>
<evidence type="ECO:0000313" key="2">
    <source>
        <dbReference type="Proteomes" id="UP000019486"/>
    </source>
</evidence>
<dbReference type="AlphaFoldDB" id="W9GUV9"/>
<dbReference type="OrthoDB" id="8017333at2"/>
<reference evidence="1 2" key="1">
    <citation type="submission" date="2013-08" db="EMBL/GenBank/DDBJ databases">
        <title>The genome sequence of Skermanella stibiiresistens.</title>
        <authorList>
            <person name="Zhu W."/>
            <person name="Wang G."/>
        </authorList>
    </citation>
    <scope>NUCLEOTIDE SEQUENCE [LARGE SCALE GENOMIC DNA]</scope>
    <source>
        <strain evidence="1 2">SB22</strain>
    </source>
</reference>
<sequence>MSDEFLETLLDPSLVRMFGRPFGGLTLSHSEPAAKSGKSALKPSPLGECLKAESDPRLARIYGFSYEGSYYKLAKPYVFVVHGDGTKVAEVEDMSALGVEFRRDEKFFDDVVMWAYDKVDMSVRIDIVSGPLDEILLDPALTSATNMTSGDLNPRIDMQTRADLQSRIDMQVRADTQMRGRFSR</sequence>
<accession>W9GUV9</accession>